<comment type="similarity">
    <text evidence="1">Belongs to the bacterial solute-binding protein 5 family.</text>
</comment>
<evidence type="ECO:0000256" key="1">
    <source>
        <dbReference type="ARBA" id="ARBA00005695"/>
    </source>
</evidence>
<gene>
    <name evidence="5" type="ORF">GM50_13315</name>
</gene>
<dbReference type="GO" id="GO:0015833">
    <property type="term" value="P:peptide transport"/>
    <property type="evidence" value="ECO:0007669"/>
    <property type="project" value="TreeGrafter"/>
</dbReference>
<dbReference type="InterPro" id="IPR000914">
    <property type="entry name" value="SBP_5_dom"/>
</dbReference>
<protein>
    <recommendedName>
        <fullName evidence="4">Solute-binding protein family 5 domain-containing protein</fullName>
    </recommendedName>
</protein>
<feature type="domain" description="Solute-binding protein family 5" evidence="4">
    <location>
        <begin position="119"/>
        <end position="550"/>
    </location>
</feature>
<sequence>MGLVDSPQTLFFNPQGGTMKFTRSAKFALATAASAALAFTLLTPAQAATRSTVILHETNSITGLNCSLSATNSTTCSAVSYLQGAGFNYYNNKKELVKNTVFGSYKVVKNTATDFRTQWTVNPGRVWSDGTPITGEDLLLSHVLSSNAYSIAAGLGDPEGKDAPAFNGLGYSGVYDANIVGEPTLSADKMTVTLRFKKRIANWDLYGPGPSPVHTLVLMAEGKDKLGTVAENEAARDRFVKAFKDQDTALLKKMGKVWTDDYTITTVNDKTNPLLLVGNGGFLLDSAVAKTSVTLKKNPKYNSGPALSGSIDTVVFKFIGDGTAAAQALANGELDIYSGQATADGVAKLKAIKNVNVVGKDEVAYEHWDLHYDTAPDEAPYTGLFSVKDGAKSKALRQAFLLALPRNEMMEKLIAPINDVTEPIRSTWLAPGSAAYDKLVAANGSAFYSRGTQESRNKSALALVKKYYPNALKSPLKVRVLVPGNNPRRASEFALAKANMAKVGFDLVGDVRTDWPAKLGNSDYDAYFFAWVASSVTQRQSAEVFDTNGGNNILGYSNKAVDAIIATLDTPMSEFALVNKYIQIERLTNADAVTIGVFIHPGVVAVNKDLKNVKPGPLSPTMVWNYWEWTY</sequence>
<dbReference type="AlphaFoldDB" id="A0A094QQE8"/>
<keyword evidence="3" id="KW-0732">Signal</keyword>
<comment type="caution">
    <text evidence="5">The sequence shown here is derived from an EMBL/GenBank/DDBJ whole genome shotgun (WGS) entry which is preliminary data.</text>
</comment>
<dbReference type="EMBL" id="JNSK01000055">
    <property type="protein sequence ID" value="KGA16856.1"/>
    <property type="molecule type" value="Genomic_DNA"/>
</dbReference>
<dbReference type="InterPro" id="IPR039424">
    <property type="entry name" value="SBP_5"/>
</dbReference>
<dbReference type="Pfam" id="PF00496">
    <property type="entry name" value="SBP_bac_5"/>
    <property type="match status" value="1"/>
</dbReference>
<evidence type="ECO:0000313" key="5">
    <source>
        <dbReference type="EMBL" id="KGA16856.1"/>
    </source>
</evidence>
<evidence type="ECO:0000256" key="3">
    <source>
        <dbReference type="ARBA" id="ARBA00022729"/>
    </source>
</evidence>
<dbReference type="Gene3D" id="3.10.105.10">
    <property type="entry name" value="Dipeptide-binding Protein, Domain 3"/>
    <property type="match status" value="1"/>
</dbReference>
<organism evidence="5">
    <name type="scientific">freshwater metagenome</name>
    <dbReference type="NCBI Taxonomy" id="449393"/>
    <lineage>
        <taxon>unclassified sequences</taxon>
        <taxon>metagenomes</taxon>
        <taxon>ecological metagenomes</taxon>
    </lineage>
</organism>
<keyword evidence="2" id="KW-0813">Transport</keyword>
<dbReference type="Gene3D" id="3.40.190.10">
    <property type="entry name" value="Periplasmic binding protein-like II"/>
    <property type="match status" value="1"/>
</dbReference>
<accession>A0A094QQE8</accession>
<dbReference type="PANTHER" id="PTHR30290:SF9">
    <property type="entry name" value="OLIGOPEPTIDE-BINDING PROTEIN APPA"/>
    <property type="match status" value="1"/>
</dbReference>
<reference evidence="5" key="1">
    <citation type="submission" date="2014-05" db="EMBL/GenBank/DDBJ databases">
        <title>Key roles for freshwater Actinobacteria revealed by deep metagenomic sequencing.</title>
        <authorList>
            <person name="Ghai R."/>
            <person name="Mizuno C.M."/>
            <person name="Picazo A."/>
            <person name="Camacho A."/>
            <person name="Rodriguez-Valera F."/>
        </authorList>
    </citation>
    <scope>NUCLEOTIDE SEQUENCE</scope>
</reference>
<name>A0A094QQE8_9ZZZZ</name>
<dbReference type="PANTHER" id="PTHR30290">
    <property type="entry name" value="PERIPLASMIC BINDING COMPONENT OF ABC TRANSPORTER"/>
    <property type="match status" value="1"/>
</dbReference>
<dbReference type="SUPFAM" id="SSF53850">
    <property type="entry name" value="Periplasmic binding protein-like II"/>
    <property type="match status" value="1"/>
</dbReference>
<proteinExistence type="inferred from homology"/>
<dbReference type="GO" id="GO:1904680">
    <property type="term" value="F:peptide transmembrane transporter activity"/>
    <property type="evidence" value="ECO:0007669"/>
    <property type="project" value="TreeGrafter"/>
</dbReference>
<evidence type="ECO:0000256" key="2">
    <source>
        <dbReference type="ARBA" id="ARBA00022448"/>
    </source>
</evidence>
<evidence type="ECO:0000259" key="4">
    <source>
        <dbReference type="Pfam" id="PF00496"/>
    </source>
</evidence>